<feature type="transmembrane region" description="Helical" evidence="1">
    <location>
        <begin position="55"/>
        <end position="73"/>
    </location>
</feature>
<reference evidence="2" key="1">
    <citation type="submission" date="2011-12" db="EMBL/GenBank/DDBJ databases">
        <title>Comparative genomics of primate cytomegaloviruses.</title>
        <authorList>
            <person name="Davison A.J."/>
            <person name="Holton M."/>
            <person name="Dolan A."/>
            <person name="Dargan D.J."/>
            <person name="Gatherer D."/>
            <person name="Hayward G.S."/>
        </authorList>
    </citation>
    <scope>NUCLEOTIDE SEQUENCE [LARGE SCALE GENOMIC DNA]</scope>
    <source>
        <strain evidence="2">SqSHV</strain>
    </source>
</reference>
<dbReference type="EMBL" id="FJ483967">
    <property type="protein sequence ID" value="AEV80966.1"/>
    <property type="molecule type" value="Genomic_DNA"/>
</dbReference>
<sequence>MYGSLMIISHAINVMGNTNHSAVNTTSVTLTFSESTTSEDSGRTYSSTHRWMRPLSTLGALLGMFGLVFVVLMCSFCSTDKNLEDVVQEIVETTDRQTRDTAVIVMPECETKKQMKIFVCTDSSCK</sequence>
<keyword evidence="3" id="KW-1185">Reference proteome</keyword>
<dbReference type="RefSeq" id="YP_004940278.1">
    <property type="nucleotide sequence ID" value="NC_016448.1"/>
</dbReference>
<proteinExistence type="predicted"/>
<accession>G8XT20</accession>
<keyword evidence="1" id="KW-0472">Membrane</keyword>
<dbReference type="GeneID" id="11464336"/>
<dbReference type="Proteomes" id="UP000097892">
    <property type="component" value="Segment"/>
</dbReference>
<gene>
    <name evidence="2" type="primary">UL124</name>
</gene>
<protein>
    <submittedName>
        <fullName evidence="2">Membrane protein UL124</fullName>
    </submittedName>
</protein>
<evidence type="ECO:0000313" key="2">
    <source>
        <dbReference type="EMBL" id="AEV80966.1"/>
    </source>
</evidence>
<keyword evidence="1" id="KW-0812">Transmembrane</keyword>
<keyword evidence="1" id="KW-1133">Transmembrane helix</keyword>
<dbReference type="KEGG" id="vg:11464336"/>
<organism evidence="2 3">
    <name type="scientific">Saimiriine betaherpesvirus 4</name>
    <dbReference type="NCBI Taxonomy" id="1535247"/>
    <lineage>
        <taxon>Viruses</taxon>
        <taxon>Duplodnaviria</taxon>
        <taxon>Heunggongvirae</taxon>
        <taxon>Peploviricota</taxon>
        <taxon>Herviviricetes</taxon>
        <taxon>Herpesvirales</taxon>
        <taxon>Orthoherpesviridae</taxon>
        <taxon>Betaherpesvirinae</taxon>
        <taxon>Cytomegalovirus</taxon>
        <taxon>Cytomegalovirus saimiriinebeta4</taxon>
    </lineage>
</organism>
<evidence type="ECO:0000256" key="1">
    <source>
        <dbReference type="SAM" id="Phobius"/>
    </source>
</evidence>
<name>G8XT20_9BETA</name>
<evidence type="ECO:0000313" key="3">
    <source>
        <dbReference type="Proteomes" id="UP000097892"/>
    </source>
</evidence>